<evidence type="ECO:0000256" key="1">
    <source>
        <dbReference type="ARBA" id="ARBA00001974"/>
    </source>
</evidence>
<dbReference type="InterPro" id="IPR039261">
    <property type="entry name" value="FNR_nucleotide-bd"/>
</dbReference>
<keyword evidence="22" id="KW-0472">Membrane</keyword>
<comment type="caution">
    <text evidence="29">The sequence shown here is derived from an EMBL/GenBank/DDBJ whole genome shotgun (WGS) entry which is preliminary data.</text>
</comment>
<dbReference type="Gene3D" id="3.10.20.30">
    <property type="match status" value="1"/>
</dbReference>
<dbReference type="GO" id="GO:0016655">
    <property type="term" value="F:oxidoreductase activity, acting on NAD(P)H, quinone or similar compound as acceptor"/>
    <property type="evidence" value="ECO:0007669"/>
    <property type="project" value="InterPro"/>
</dbReference>
<dbReference type="InterPro" id="IPR036010">
    <property type="entry name" value="2Fe-2S_ferredoxin-like_sf"/>
</dbReference>
<sequence length="595" mass="67026">MVIIVASALSLTATGLKPKQMENIRKEKMQNILKTIGIITNRDNAENEFRRYIKREIALTKDGWEDKNTKAFEVDLAKELKKAEKDQRFPLFVADFKGSTYYIVPLRGSGLWDAIWGYISFGSNFNTIKGVVFDHKGETAGLGAEITKDWFQKRFEGEKIFNEDKLFVGVTVLKGNGDPDGQDKGDHEVDAISGATITGTVKLLINGERNIEVSSGGTLLGTLGDNKVFLPSACGGGGTCIQCKCQVSRGGGEILPTEAPHFTKKEIADGWRLGCQVKVKNDMEIVVPEEVFGIKKWEAKVVSNYNVASFIKEFIVELPEDMDYKPGGYIQIEIPNCEVDYKNIDITAHPKEHPNDPDKFKLEWDKFKLWNLKMKNTEDVERAYSMASYPAEGRKVMLNVRVATPPWDRHKNGWMAVNPGVASSYIFSQKSGDMVTVSGPYGEFFINESDAEMIYVGGGAGMAPMRSHLYHLFRTLKTGRKVSYWYGGRSKRELFYTEHFRELEKDFPNFKFYLALSEPLEEDNWNVKEGLDGKGDGFTGFVHQVLIDNYLSKHEAPEDVEFYFCGPPLMNKAVEKMCDDFGVPPENVRFDDFGG</sequence>
<evidence type="ECO:0000256" key="8">
    <source>
        <dbReference type="ARBA" id="ARBA00022448"/>
    </source>
</evidence>
<dbReference type="Pfam" id="PF00970">
    <property type="entry name" value="FAD_binding_6"/>
    <property type="match status" value="1"/>
</dbReference>
<keyword evidence="9" id="KW-1003">Cell membrane</keyword>
<feature type="domain" description="FAD-binding FR-type" evidence="28">
    <location>
        <begin position="294"/>
        <end position="447"/>
    </location>
</feature>
<keyword evidence="23" id="KW-0739">Sodium transport</keyword>
<evidence type="ECO:0000256" key="19">
    <source>
        <dbReference type="ARBA" id="ARBA00023053"/>
    </source>
</evidence>
<dbReference type="InterPro" id="IPR017938">
    <property type="entry name" value="Riboflavin_synthase-like_b-brl"/>
</dbReference>
<dbReference type="InterPro" id="IPR007329">
    <property type="entry name" value="FMN-bd"/>
</dbReference>
<dbReference type="PRINTS" id="PR00371">
    <property type="entry name" value="FPNCR"/>
</dbReference>
<dbReference type="InterPro" id="IPR001433">
    <property type="entry name" value="OxRdtase_FAD/NAD-bd"/>
</dbReference>
<comment type="catalytic activity">
    <reaction evidence="26">
        <text>a ubiquinone + n Na(+)(in) + NADH + H(+) = a ubiquinol + n Na(+)(out) + NAD(+)</text>
        <dbReference type="Rhea" id="RHEA:47748"/>
        <dbReference type="Rhea" id="RHEA-COMP:9565"/>
        <dbReference type="Rhea" id="RHEA-COMP:9566"/>
        <dbReference type="ChEBI" id="CHEBI:15378"/>
        <dbReference type="ChEBI" id="CHEBI:16389"/>
        <dbReference type="ChEBI" id="CHEBI:17976"/>
        <dbReference type="ChEBI" id="CHEBI:29101"/>
        <dbReference type="ChEBI" id="CHEBI:57540"/>
        <dbReference type="ChEBI" id="CHEBI:57945"/>
        <dbReference type="EC" id="7.2.1.1"/>
    </reaction>
</comment>
<keyword evidence="30" id="KW-1185">Reference proteome</keyword>
<evidence type="ECO:0000256" key="21">
    <source>
        <dbReference type="ARBA" id="ARBA00023075"/>
    </source>
</evidence>
<dbReference type="HAMAP" id="MF_00430">
    <property type="entry name" value="NqrF"/>
    <property type="match status" value="1"/>
</dbReference>
<gene>
    <name evidence="29" type="ORF">ElyMa_001979900</name>
</gene>
<evidence type="ECO:0000259" key="28">
    <source>
        <dbReference type="PROSITE" id="PS51384"/>
    </source>
</evidence>
<dbReference type="InterPro" id="IPR008333">
    <property type="entry name" value="Cbr1-like_FAD-bd_dom"/>
</dbReference>
<comment type="subunit">
    <text evidence="5">Composed of six subunits; NqrA, NqrB, NqrC, NqrD, NqrE and NqrF.</text>
</comment>
<evidence type="ECO:0000256" key="17">
    <source>
        <dbReference type="ARBA" id="ARBA00023014"/>
    </source>
</evidence>
<dbReference type="CDD" id="cd06188">
    <property type="entry name" value="NADH_quinone_reductase"/>
    <property type="match status" value="1"/>
</dbReference>
<evidence type="ECO:0000256" key="11">
    <source>
        <dbReference type="ARBA" id="ARBA00022630"/>
    </source>
</evidence>
<dbReference type="InterPro" id="IPR001709">
    <property type="entry name" value="Flavoprot_Pyr_Nucl_cyt_Rdtase"/>
</dbReference>
<keyword evidence="18" id="KW-0520">NAD</keyword>
<dbReference type="EMBL" id="BMAT01004028">
    <property type="protein sequence ID" value="GFR66794.1"/>
    <property type="molecule type" value="Genomic_DNA"/>
</dbReference>
<reference evidence="29 30" key="1">
    <citation type="journal article" date="2021" name="Elife">
        <title>Chloroplast acquisition without the gene transfer in kleptoplastic sea slugs, Plakobranchus ocellatus.</title>
        <authorList>
            <person name="Maeda T."/>
            <person name="Takahashi S."/>
            <person name="Yoshida T."/>
            <person name="Shimamura S."/>
            <person name="Takaki Y."/>
            <person name="Nagai Y."/>
            <person name="Toyoda A."/>
            <person name="Suzuki Y."/>
            <person name="Arimoto A."/>
            <person name="Ishii H."/>
            <person name="Satoh N."/>
            <person name="Nishiyama T."/>
            <person name="Hasebe M."/>
            <person name="Maruyama T."/>
            <person name="Minagawa J."/>
            <person name="Obokata J."/>
            <person name="Shigenobu S."/>
        </authorList>
    </citation>
    <scope>NUCLEOTIDE SEQUENCE [LARGE SCALE GENOMIC DNA]</scope>
</reference>
<evidence type="ECO:0000256" key="25">
    <source>
        <dbReference type="ARBA" id="ARBA00030787"/>
    </source>
</evidence>
<dbReference type="InterPro" id="IPR012675">
    <property type="entry name" value="Beta-grasp_dom_sf"/>
</dbReference>
<evidence type="ECO:0000256" key="9">
    <source>
        <dbReference type="ARBA" id="ARBA00022475"/>
    </source>
</evidence>
<keyword evidence="14" id="KW-0274">FAD</keyword>
<dbReference type="SUPFAM" id="SSF52343">
    <property type="entry name" value="Ferredoxin reductase-like, C-terminal NADP-linked domain"/>
    <property type="match status" value="1"/>
</dbReference>
<keyword evidence="10" id="KW-0997">Cell inner membrane</keyword>
<keyword evidence="21" id="KW-0830">Ubiquinone</keyword>
<evidence type="ECO:0000256" key="15">
    <source>
        <dbReference type="ARBA" id="ARBA00022967"/>
    </source>
</evidence>
<evidence type="ECO:0000256" key="4">
    <source>
        <dbReference type="ARBA" id="ARBA00005570"/>
    </source>
</evidence>
<evidence type="ECO:0000256" key="10">
    <source>
        <dbReference type="ARBA" id="ARBA00022519"/>
    </source>
</evidence>
<dbReference type="PROSITE" id="PS51085">
    <property type="entry name" value="2FE2S_FER_2"/>
    <property type="match status" value="1"/>
</dbReference>
<evidence type="ECO:0000256" key="20">
    <source>
        <dbReference type="ARBA" id="ARBA00023065"/>
    </source>
</evidence>
<dbReference type="GO" id="GO:0051537">
    <property type="term" value="F:2 iron, 2 sulfur cluster binding"/>
    <property type="evidence" value="ECO:0007669"/>
    <property type="project" value="UniProtKB-KW"/>
</dbReference>
<proteinExistence type="inferred from homology"/>
<evidence type="ECO:0000256" key="2">
    <source>
        <dbReference type="ARBA" id="ARBA00002972"/>
    </source>
</evidence>
<evidence type="ECO:0000256" key="23">
    <source>
        <dbReference type="ARBA" id="ARBA00023201"/>
    </source>
</evidence>
<dbReference type="InterPro" id="IPR010205">
    <property type="entry name" value="NqrF"/>
</dbReference>
<dbReference type="CDD" id="cd00207">
    <property type="entry name" value="fer2"/>
    <property type="match status" value="1"/>
</dbReference>
<organism evidence="29 30">
    <name type="scientific">Elysia marginata</name>
    <dbReference type="NCBI Taxonomy" id="1093978"/>
    <lineage>
        <taxon>Eukaryota</taxon>
        <taxon>Metazoa</taxon>
        <taxon>Spiralia</taxon>
        <taxon>Lophotrochozoa</taxon>
        <taxon>Mollusca</taxon>
        <taxon>Gastropoda</taxon>
        <taxon>Heterobranchia</taxon>
        <taxon>Euthyneura</taxon>
        <taxon>Panpulmonata</taxon>
        <taxon>Sacoglossa</taxon>
        <taxon>Placobranchoidea</taxon>
        <taxon>Plakobranchidae</taxon>
        <taxon>Elysia</taxon>
    </lineage>
</organism>
<evidence type="ECO:0000259" key="27">
    <source>
        <dbReference type="PROSITE" id="PS51085"/>
    </source>
</evidence>
<evidence type="ECO:0000256" key="26">
    <source>
        <dbReference type="ARBA" id="ARBA00048891"/>
    </source>
</evidence>
<dbReference type="NCBIfam" id="TIGR01941">
    <property type="entry name" value="nqrF"/>
    <property type="match status" value="1"/>
</dbReference>
<evidence type="ECO:0000256" key="16">
    <source>
        <dbReference type="ARBA" id="ARBA00023004"/>
    </source>
</evidence>
<evidence type="ECO:0000256" key="22">
    <source>
        <dbReference type="ARBA" id="ARBA00023136"/>
    </source>
</evidence>
<comment type="similarity">
    <text evidence="4">Belongs to the NqrF family.</text>
</comment>
<comment type="cofactor">
    <cofactor evidence="1">
        <name>FAD</name>
        <dbReference type="ChEBI" id="CHEBI:57692"/>
    </cofactor>
</comment>
<dbReference type="EC" id="7.2.1.1" evidence="6"/>
<dbReference type="Gene3D" id="3.40.50.80">
    <property type="entry name" value="Nucleotide-binding domain of ferredoxin-NADP reductase (FNR) module"/>
    <property type="match status" value="1"/>
</dbReference>
<evidence type="ECO:0000256" key="13">
    <source>
        <dbReference type="ARBA" id="ARBA00022723"/>
    </source>
</evidence>
<keyword evidence="20" id="KW-0406">Ion transport</keyword>
<dbReference type="PANTHER" id="PTHR43644:SF1">
    <property type="entry name" value="NAD(P)H-FLAVIN REDUCTASE"/>
    <property type="match status" value="1"/>
</dbReference>
<evidence type="ECO:0000256" key="3">
    <source>
        <dbReference type="ARBA" id="ARBA00004533"/>
    </source>
</evidence>
<keyword evidence="17" id="KW-0411">Iron-sulfur</keyword>
<dbReference type="Gene3D" id="2.40.30.10">
    <property type="entry name" value="Translation factors"/>
    <property type="match status" value="1"/>
</dbReference>
<feature type="domain" description="2Fe-2S ferredoxin-type" evidence="27">
    <location>
        <begin position="199"/>
        <end position="291"/>
    </location>
</feature>
<keyword evidence="16" id="KW-0408">Iron</keyword>
<comment type="function">
    <text evidence="2">NQR complex catalyzes the reduction of ubiquinone-1 to ubiquinol by two successive reactions, coupled with the transport of Na(+) ions from the cytoplasm to the periplasm. The first step is catalyzed by NqrF, which accepts electrons from NADH and reduces ubiquinone-1 to ubisemiquinone by a one-electron transfer pathway.</text>
</comment>
<keyword evidence="12" id="KW-0001">2Fe-2S</keyword>
<comment type="subcellular location">
    <subcellularLocation>
        <location evidence="3">Cell inner membrane</location>
    </subcellularLocation>
</comment>
<evidence type="ECO:0000313" key="29">
    <source>
        <dbReference type="EMBL" id="GFR66794.1"/>
    </source>
</evidence>
<evidence type="ECO:0000256" key="24">
    <source>
        <dbReference type="ARBA" id="ARBA00030032"/>
    </source>
</evidence>
<dbReference type="Pfam" id="PF00111">
    <property type="entry name" value="Fer2"/>
    <property type="match status" value="1"/>
</dbReference>
<dbReference type="PANTHER" id="PTHR43644">
    <property type="entry name" value="NA(+)-TRANSLOCATING NADH-QUINONE REDUCTASE SUBUNIT"/>
    <property type="match status" value="1"/>
</dbReference>
<dbReference type="InterPro" id="IPR017927">
    <property type="entry name" value="FAD-bd_FR_type"/>
</dbReference>
<evidence type="ECO:0000256" key="7">
    <source>
        <dbReference type="ARBA" id="ARBA00019729"/>
    </source>
</evidence>
<keyword evidence="15" id="KW-1278">Translocase</keyword>
<evidence type="ECO:0000256" key="14">
    <source>
        <dbReference type="ARBA" id="ARBA00022827"/>
    </source>
</evidence>
<dbReference type="GO" id="GO:0046872">
    <property type="term" value="F:metal ion binding"/>
    <property type="evidence" value="ECO:0007669"/>
    <property type="project" value="UniProtKB-KW"/>
</dbReference>
<dbReference type="Proteomes" id="UP000762676">
    <property type="component" value="Unassembled WGS sequence"/>
</dbReference>
<protein>
    <recommendedName>
        <fullName evidence="7">Na(+)-translocating NADH-quinone reductase subunit F</fullName>
        <ecNumber evidence="6">7.2.1.1</ecNumber>
    </recommendedName>
    <alternativeName>
        <fullName evidence="25">NQR complex subunit F</fullName>
    </alternativeName>
    <alternativeName>
        <fullName evidence="24">NQR-1 subunit F</fullName>
    </alternativeName>
</protein>
<evidence type="ECO:0000313" key="30">
    <source>
        <dbReference type="Proteomes" id="UP000762676"/>
    </source>
</evidence>
<evidence type="ECO:0000256" key="12">
    <source>
        <dbReference type="ARBA" id="ARBA00022714"/>
    </source>
</evidence>
<keyword evidence="19" id="KW-0915">Sodium</keyword>
<accession>A0AAV4F0F8</accession>
<dbReference type="SUPFAM" id="SSF54292">
    <property type="entry name" value="2Fe-2S ferredoxin-like"/>
    <property type="match status" value="1"/>
</dbReference>
<keyword evidence="13" id="KW-0479">Metal-binding</keyword>
<dbReference type="AlphaFoldDB" id="A0AAV4F0F8"/>
<evidence type="ECO:0000256" key="18">
    <source>
        <dbReference type="ARBA" id="ARBA00023027"/>
    </source>
</evidence>
<dbReference type="Pfam" id="PF00175">
    <property type="entry name" value="NAD_binding_1"/>
    <property type="match status" value="1"/>
</dbReference>
<dbReference type="InterPro" id="IPR001041">
    <property type="entry name" value="2Fe-2S_ferredoxin-type"/>
</dbReference>
<dbReference type="GO" id="GO:0006814">
    <property type="term" value="P:sodium ion transport"/>
    <property type="evidence" value="ECO:0007669"/>
    <property type="project" value="UniProtKB-KW"/>
</dbReference>
<dbReference type="GO" id="GO:0010181">
    <property type="term" value="F:FMN binding"/>
    <property type="evidence" value="ECO:0007669"/>
    <property type="project" value="InterPro"/>
</dbReference>
<dbReference type="GO" id="GO:0005886">
    <property type="term" value="C:plasma membrane"/>
    <property type="evidence" value="ECO:0007669"/>
    <property type="project" value="UniProtKB-SubCell"/>
</dbReference>
<keyword evidence="8" id="KW-0813">Transport</keyword>
<dbReference type="SMART" id="SM00900">
    <property type="entry name" value="FMN_bind"/>
    <property type="match status" value="1"/>
</dbReference>
<dbReference type="PROSITE" id="PS51384">
    <property type="entry name" value="FAD_FR"/>
    <property type="match status" value="1"/>
</dbReference>
<dbReference type="Pfam" id="PF04205">
    <property type="entry name" value="FMN_bind"/>
    <property type="match status" value="1"/>
</dbReference>
<dbReference type="FunFam" id="3.40.50.80:FF:000014">
    <property type="entry name" value="Na(+)-translocating NADH-quinone reductase subunit F"/>
    <property type="match status" value="1"/>
</dbReference>
<evidence type="ECO:0000256" key="6">
    <source>
        <dbReference type="ARBA" id="ARBA00013099"/>
    </source>
</evidence>
<evidence type="ECO:0000256" key="5">
    <source>
        <dbReference type="ARBA" id="ARBA00011309"/>
    </source>
</evidence>
<name>A0AAV4F0F8_9GAST</name>
<dbReference type="SUPFAM" id="SSF63380">
    <property type="entry name" value="Riboflavin synthase domain-like"/>
    <property type="match status" value="1"/>
</dbReference>
<keyword evidence="11" id="KW-0285">Flavoprotein</keyword>